<dbReference type="EMBL" id="BAAAME010000004">
    <property type="protein sequence ID" value="GAA1740907.1"/>
    <property type="molecule type" value="Genomic_DNA"/>
</dbReference>
<gene>
    <name evidence="5" type="ORF">GCM10009710_21370</name>
</gene>
<organism evidence="5 6">
    <name type="scientific">Aeromicrobium alkaliterrae</name>
    <dbReference type="NCBI Taxonomy" id="302168"/>
    <lineage>
        <taxon>Bacteria</taxon>
        <taxon>Bacillati</taxon>
        <taxon>Actinomycetota</taxon>
        <taxon>Actinomycetes</taxon>
        <taxon>Propionibacteriales</taxon>
        <taxon>Nocardioidaceae</taxon>
        <taxon>Aeromicrobium</taxon>
    </lineage>
</organism>
<dbReference type="InterPro" id="IPR003593">
    <property type="entry name" value="AAA+_ATPase"/>
</dbReference>
<protein>
    <submittedName>
        <fullName evidence="5">ABC transporter ATP-binding protein</fullName>
    </submittedName>
</protein>
<dbReference type="InterPro" id="IPR017871">
    <property type="entry name" value="ABC_transporter-like_CS"/>
</dbReference>
<dbReference type="Proteomes" id="UP001501057">
    <property type="component" value="Unassembled WGS sequence"/>
</dbReference>
<dbReference type="Gene3D" id="3.40.50.300">
    <property type="entry name" value="P-loop containing nucleotide triphosphate hydrolases"/>
    <property type="match status" value="1"/>
</dbReference>
<name>A0ABN2JWG7_9ACTN</name>
<dbReference type="InterPro" id="IPR027417">
    <property type="entry name" value="P-loop_NTPase"/>
</dbReference>
<dbReference type="CDD" id="cd03255">
    <property type="entry name" value="ABC_MJ0796_LolCDE_FtsE"/>
    <property type="match status" value="1"/>
</dbReference>
<dbReference type="InterPro" id="IPR017911">
    <property type="entry name" value="MacB-like_ATP-bd"/>
</dbReference>
<evidence type="ECO:0000259" key="4">
    <source>
        <dbReference type="PROSITE" id="PS50893"/>
    </source>
</evidence>
<dbReference type="SMART" id="SM00382">
    <property type="entry name" value="AAA"/>
    <property type="match status" value="1"/>
</dbReference>
<dbReference type="SUPFAM" id="SSF52540">
    <property type="entry name" value="P-loop containing nucleoside triphosphate hydrolases"/>
    <property type="match status" value="1"/>
</dbReference>
<feature type="domain" description="ABC transporter" evidence="4">
    <location>
        <begin position="38"/>
        <end position="278"/>
    </location>
</feature>
<dbReference type="GO" id="GO:0005524">
    <property type="term" value="F:ATP binding"/>
    <property type="evidence" value="ECO:0007669"/>
    <property type="project" value="UniProtKB-KW"/>
</dbReference>
<proteinExistence type="predicted"/>
<dbReference type="PROSITE" id="PS50893">
    <property type="entry name" value="ABC_TRANSPORTER_2"/>
    <property type="match status" value="1"/>
</dbReference>
<keyword evidence="3 5" id="KW-0067">ATP-binding</keyword>
<evidence type="ECO:0000256" key="1">
    <source>
        <dbReference type="ARBA" id="ARBA00022448"/>
    </source>
</evidence>
<evidence type="ECO:0000313" key="5">
    <source>
        <dbReference type="EMBL" id="GAA1740907.1"/>
    </source>
</evidence>
<dbReference type="Pfam" id="PF00005">
    <property type="entry name" value="ABC_tran"/>
    <property type="match status" value="1"/>
</dbReference>
<keyword evidence="6" id="KW-1185">Reference proteome</keyword>
<reference evidence="5 6" key="1">
    <citation type="journal article" date="2019" name="Int. J. Syst. Evol. Microbiol.">
        <title>The Global Catalogue of Microorganisms (GCM) 10K type strain sequencing project: providing services to taxonomists for standard genome sequencing and annotation.</title>
        <authorList>
            <consortium name="The Broad Institute Genomics Platform"/>
            <consortium name="The Broad Institute Genome Sequencing Center for Infectious Disease"/>
            <person name="Wu L."/>
            <person name="Ma J."/>
        </authorList>
    </citation>
    <scope>NUCLEOTIDE SEQUENCE [LARGE SCALE GENOMIC DNA]</scope>
    <source>
        <strain evidence="5 6">JCM 13518</strain>
    </source>
</reference>
<keyword evidence="1" id="KW-0813">Transport</keyword>
<dbReference type="PROSITE" id="PS00211">
    <property type="entry name" value="ABC_TRANSPORTER_1"/>
    <property type="match status" value="1"/>
</dbReference>
<evidence type="ECO:0000313" key="6">
    <source>
        <dbReference type="Proteomes" id="UP001501057"/>
    </source>
</evidence>
<accession>A0ABN2JWG7</accession>
<dbReference type="PANTHER" id="PTHR24220:SF685">
    <property type="entry name" value="ABC TRANSPORTER RELATED"/>
    <property type="match status" value="1"/>
</dbReference>
<keyword evidence="2" id="KW-0547">Nucleotide-binding</keyword>
<dbReference type="InterPro" id="IPR015854">
    <property type="entry name" value="ABC_transpr_LolD-like"/>
</dbReference>
<dbReference type="InterPro" id="IPR003439">
    <property type="entry name" value="ABC_transporter-like_ATP-bd"/>
</dbReference>
<sequence length="281" mass="29935">MDAGRSRGRTIGPPELPSVVVMTQIPPNSLPSTPPPAASARGLTRTYGSGPTAVHALREVDLDLPRGRFTAVMGRSGSGKSTLMHCLAGLDRPTDGTVTIAGTTITGLGDDDLTRFRRDHLGFVFQAFNLLPMLTARQNVLLPLELAGRRIDRAIIARLDHVVEVLDLADRLGHRPGELSGGQQQRVAIARALVCEPDLVFADEPTGNLDSETAAEVLGLLHRGVHELGQTVVMVTHELEAASYADDVVVLADGRVREHLASPETEVVAAALIAPVLEVTR</sequence>
<evidence type="ECO:0000256" key="2">
    <source>
        <dbReference type="ARBA" id="ARBA00022741"/>
    </source>
</evidence>
<evidence type="ECO:0000256" key="3">
    <source>
        <dbReference type="ARBA" id="ARBA00022840"/>
    </source>
</evidence>
<comment type="caution">
    <text evidence="5">The sequence shown here is derived from an EMBL/GenBank/DDBJ whole genome shotgun (WGS) entry which is preliminary data.</text>
</comment>
<dbReference type="PANTHER" id="PTHR24220">
    <property type="entry name" value="IMPORT ATP-BINDING PROTEIN"/>
    <property type="match status" value="1"/>
</dbReference>